<protein>
    <submittedName>
        <fullName evidence="5">L-threonine ammonia-lyase</fullName>
    </submittedName>
</protein>
<dbReference type="Pfam" id="PF00291">
    <property type="entry name" value="PALP"/>
    <property type="match status" value="1"/>
</dbReference>
<dbReference type="InterPro" id="IPR036052">
    <property type="entry name" value="TrpB-like_PALP_sf"/>
</dbReference>
<dbReference type="EMBL" id="QGGW01000004">
    <property type="protein sequence ID" value="PWK60496.1"/>
    <property type="molecule type" value="Genomic_DNA"/>
</dbReference>
<dbReference type="InterPro" id="IPR050147">
    <property type="entry name" value="Ser/Thr_Dehydratase"/>
</dbReference>
<evidence type="ECO:0000256" key="2">
    <source>
        <dbReference type="ARBA" id="ARBA00022898"/>
    </source>
</evidence>
<organism evidence="5 6">
    <name type="scientific">Roseicyclus mahoneyensis</name>
    <dbReference type="NCBI Taxonomy" id="164332"/>
    <lineage>
        <taxon>Bacteria</taxon>
        <taxon>Pseudomonadati</taxon>
        <taxon>Pseudomonadota</taxon>
        <taxon>Alphaproteobacteria</taxon>
        <taxon>Rhodobacterales</taxon>
        <taxon>Roseobacteraceae</taxon>
        <taxon>Roseicyclus</taxon>
    </lineage>
</organism>
<accession>A0A316GHF9</accession>
<comment type="cofactor">
    <cofactor evidence="1">
        <name>pyridoxal 5'-phosphate</name>
        <dbReference type="ChEBI" id="CHEBI:597326"/>
    </cofactor>
</comment>
<comment type="caution">
    <text evidence="5">The sequence shown here is derived from an EMBL/GenBank/DDBJ whole genome shotgun (WGS) entry which is preliminary data.</text>
</comment>
<gene>
    <name evidence="5" type="ORF">C7455_104132</name>
</gene>
<evidence type="ECO:0000256" key="1">
    <source>
        <dbReference type="ARBA" id="ARBA00001933"/>
    </source>
</evidence>
<name>A0A316GHF9_9RHOB</name>
<dbReference type="AlphaFoldDB" id="A0A316GHF9"/>
<keyword evidence="2" id="KW-0663">Pyridoxal phosphate</keyword>
<dbReference type="SUPFAM" id="SSF53686">
    <property type="entry name" value="Tryptophan synthase beta subunit-like PLP-dependent enzymes"/>
    <property type="match status" value="1"/>
</dbReference>
<keyword evidence="6" id="KW-1185">Reference proteome</keyword>
<dbReference type="Gene3D" id="3.40.50.1100">
    <property type="match status" value="2"/>
</dbReference>
<evidence type="ECO:0000313" key="5">
    <source>
        <dbReference type="EMBL" id="PWK60496.1"/>
    </source>
</evidence>
<evidence type="ECO:0000313" key="6">
    <source>
        <dbReference type="Proteomes" id="UP000245708"/>
    </source>
</evidence>
<proteinExistence type="predicted"/>
<dbReference type="GO" id="GO:0006565">
    <property type="term" value="P:L-serine catabolic process"/>
    <property type="evidence" value="ECO:0007669"/>
    <property type="project" value="TreeGrafter"/>
</dbReference>
<sequence>MTYPTPDDITAAAALITGRVRHTPILKVEGAALGLPCPVTFKLEHTQVTGSFKVRGAFNTMLSKGVPPAGVVAASGGNHGAAVAYAATELGHRSVIFVPKAIAKEEKLRRMRMFGGEVILTDGAVEDCMAAYADHATKTGALSVHPYDTFPTLAGQGTVAREIEDQMAQSDLGGIDTILVSTGGGGLIAGVAAWFRDRVRVISVETEGTNTLARSLREGPDISVQATGIAASSLGGPRLGVMSYEVAKAHVDQAIVLPDAAVFDAAKRLWEGTRLVGEPGSAVALAALTSGAYVPGKDERVCVLLCGGNAEPDWFV</sequence>
<dbReference type="NCBIfam" id="NF006094">
    <property type="entry name" value="PRK08246.1"/>
    <property type="match status" value="1"/>
</dbReference>
<dbReference type="Proteomes" id="UP000245708">
    <property type="component" value="Unassembled WGS sequence"/>
</dbReference>
<keyword evidence="3 5" id="KW-0456">Lyase</keyword>
<dbReference type="InterPro" id="IPR001926">
    <property type="entry name" value="TrpB-like_PALP"/>
</dbReference>
<dbReference type="GO" id="GO:0003941">
    <property type="term" value="F:L-serine ammonia-lyase activity"/>
    <property type="evidence" value="ECO:0007669"/>
    <property type="project" value="TreeGrafter"/>
</dbReference>
<dbReference type="OrthoDB" id="9811476at2"/>
<feature type="domain" description="Tryptophan synthase beta chain-like PALP" evidence="4">
    <location>
        <begin position="17"/>
        <end position="307"/>
    </location>
</feature>
<reference evidence="5 6" key="1">
    <citation type="submission" date="2018-05" db="EMBL/GenBank/DDBJ databases">
        <title>Genomic Encyclopedia of Type Strains, Phase IV (KMG-IV): sequencing the most valuable type-strain genomes for metagenomic binning, comparative biology and taxonomic classification.</title>
        <authorList>
            <person name="Goeker M."/>
        </authorList>
    </citation>
    <scope>NUCLEOTIDE SEQUENCE [LARGE SCALE GENOMIC DNA]</scope>
    <source>
        <strain evidence="5 6">DSM 16097</strain>
    </source>
</reference>
<dbReference type="GO" id="GO:0006567">
    <property type="term" value="P:L-threonine catabolic process"/>
    <property type="evidence" value="ECO:0007669"/>
    <property type="project" value="TreeGrafter"/>
</dbReference>
<evidence type="ECO:0000259" key="4">
    <source>
        <dbReference type="Pfam" id="PF00291"/>
    </source>
</evidence>
<dbReference type="PANTHER" id="PTHR48078">
    <property type="entry name" value="THREONINE DEHYDRATASE, MITOCHONDRIAL-RELATED"/>
    <property type="match status" value="1"/>
</dbReference>
<dbReference type="GO" id="GO:0009097">
    <property type="term" value="P:isoleucine biosynthetic process"/>
    <property type="evidence" value="ECO:0007669"/>
    <property type="project" value="TreeGrafter"/>
</dbReference>
<dbReference type="CDD" id="cd01562">
    <property type="entry name" value="Thr-dehyd"/>
    <property type="match status" value="1"/>
</dbReference>
<dbReference type="PANTHER" id="PTHR48078:SF6">
    <property type="entry name" value="L-THREONINE DEHYDRATASE CATABOLIC TDCB"/>
    <property type="match status" value="1"/>
</dbReference>
<evidence type="ECO:0000256" key="3">
    <source>
        <dbReference type="ARBA" id="ARBA00023239"/>
    </source>
</evidence>
<dbReference type="RefSeq" id="WP_109667771.1">
    <property type="nucleotide sequence ID" value="NZ_QGGW01000004.1"/>
</dbReference>
<dbReference type="GO" id="GO:0004794">
    <property type="term" value="F:threonine deaminase activity"/>
    <property type="evidence" value="ECO:0007669"/>
    <property type="project" value="TreeGrafter"/>
</dbReference>